<evidence type="ECO:0000256" key="2">
    <source>
        <dbReference type="ARBA" id="ARBA00022801"/>
    </source>
</evidence>
<dbReference type="RefSeq" id="WP_328966147.1">
    <property type="nucleotide sequence ID" value="NZ_CP108090.1"/>
</dbReference>
<organism evidence="4 5">
    <name type="scientific">Streptomyces virginiae</name>
    <name type="common">Streptomyces cinnamonensis</name>
    <dbReference type="NCBI Taxonomy" id="1961"/>
    <lineage>
        <taxon>Bacteria</taxon>
        <taxon>Bacillati</taxon>
        <taxon>Actinomycetota</taxon>
        <taxon>Actinomycetes</taxon>
        <taxon>Kitasatosporales</taxon>
        <taxon>Streptomycetaceae</taxon>
        <taxon>Streptomyces</taxon>
    </lineage>
</organism>
<feature type="domain" description="Nudix hydrolase" evidence="3">
    <location>
        <begin position="35"/>
        <end position="167"/>
    </location>
</feature>
<comment type="cofactor">
    <cofactor evidence="1">
        <name>Mg(2+)</name>
        <dbReference type="ChEBI" id="CHEBI:18420"/>
    </cofactor>
</comment>
<dbReference type="SUPFAM" id="SSF55811">
    <property type="entry name" value="Nudix"/>
    <property type="match status" value="2"/>
</dbReference>
<evidence type="ECO:0000256" key="1">
    <source>
        <dbReference type="ARBA" id="ARBA00001946"/>
    </source>
</evidence>
<dbReference type="InterPro" id="IPR015797">
    <property type="entry name" value="NUDIX_hydrolase-like_dom_sf"/>
</dbReference>
<feature type="domain" description="Nudix hydrolase" evidence="3">
    <location>
        <begin position="186"/>
        <end position="318"/>
    </location>
</feature>
<accession>A0ABZ1TSV7</accession>
<dbReference type="Proteomes" id="UP001432039">
    <property type="component" value="Chromosome"/>
</dbReference>
<dbReference type="PROSITE" id="PS51462">
    <property type="entry name" value="NUDIX"/>
    <property type="match status" value="2"/>
</dbReference>
<evidence type="ECO:0000259" key="3">
    <source>
        <dbReference type="PROSITE" id="PS51462"/>
    </source>
</evidence>
<reference evidence="4" key="1">
    <citation type="submission" date="2022-10" db="EMBL/GenBank/DDBJ databases">
        <title>The complete genomes of actinobacterial strains from the NBC collection.</title>
        <authorList>
            <person name="Joergensen T.S."/>
            <person name="Alvarez Arevalo M."/>
            <person name="Sterndorff E.B."/>
            <person name="Faurdal D."/>
            <person name="Vuksanovic O."/>
            <person name="Mourched A.-S."/>
            <person name="Charusanti P."/>
            <person name="Shaw S."/>
            <person name="Blin K."/>
            <person name="Weber T."/>
        </authorList>
    </citation>
    <scope>NUCLEOTIDE SEQUENCE</scope>
    <source>
        <strain evidence="4">NBC_00248</strain>
    </source>
</reference>
<dbReference type="PANTHER" id="PTHR43046">
    <property type="entry name" value="GDP-MANNOSE MANNOSYL HYDROLASE"/>
    <property type="match status" value="1"/>
</dbReference>
<dbReference type="InterPro" id="IPR000086">
    <property type="entry name" value="NUDIX_hydrolase_dom"/>
</dbReference>
<dbReference type="PANTHER" id="PTHR43046:SF14">
    <property type="entry name" value="MUTT_NUDIX FAMILY PROTEIN"/>
    <property type="match status" value="1"/>
</dbReference>
<name>A0ABZ1TSV7_STRVG</name>
<dbReference type="Pfam" id="PF00293">
    <property type="entry name" value="NUDIX"/>
    <property type="match status" value="2"/>
</dbReference>
<dbReference type="Gene3D" id="3.90.79.10">
    <property type="entry name" value="Nucleoside Triphosphate Pyrophosphohydrolase"/>
    <property type="match status" value="2"/>
</dbReference>
<evidence type="ECO:0000313" key="5">
    <source>
        <dbReference type="Proteomes" id="UP001432039"/>
    </source>
</evidence>
<protein>
    <submittedName>
        <fullName evidence="4">NUDIX domain-containing protein</fullName>
    </submittedName>
</protein>
<dbReference type="EMBL" id="CP108090">
    <property type="protein sequence ID" value="WUQ18192.1"/>
    <property type="molecule type" value="Genomic_DNA"/>
</dbReference>
<gene>
    <name evidence="4" type="ORF">OG517_42040</name>
</gene>
<dbReference type="CDD" id="cd04683">
    <property type="entry name" value="NUDIX_Hydrolase"/>
    <property type="match status" value="1"/>
</dbReference>
<keyword evidence="5" id="KW-1185">Reference proteome</keyword>
<proteinExistence type="predicted"/>
<evidence type="ECO:0000313" key="4">
    <source>
        <dbReference type="EMBL" id="WUQ18192.1"/>
    </source>
</evidence>
<sequence length="327" mass="36040">MQDDEVSGAEWLAFDQVTSPTLRTKLMESGLDGRPEPVNASALLHDGGGRYLLHLRDNYPDIWEPGSFALLGGGCEPGDRSLEETVRRELAEEVPGLKIGELEPYAVEVTTGINGLAVPVQVFDGQWRGDPDILDLQEGVLLRWFTPDELPRLRLSPSTNELIRRHAAREAAAGACPAPVSHEAVPIVLGVHLYLEDEQGRVLLGLRHPDSAFAGNTWHFPAGRCAQEPAIACLLRETLEETGLVIDPADVEYAHTVHLVDSPGAQPRIGLVFRARRWTGALEVREPDKCLAWQWWHPDALPERIVAYTRAAIEGIAAGHLYTEMGW</sequence>
<keyword evidence="2" id="KW-0378">Hydrolase</keyword>